<protein>
    <recommendedName>
        <fullName evidence="4">C-type lectin domain-containing protein</fullName>
    </recommendedName>
</protein>
<proteinExistence type="predicted"/>
<reference evidence="5 6" key="1">
    <citation type="submission" date="2024-08" db="EMBL/GenBank/DDBJ databases">
        <authorList>
            <person name="Cucini C."/>
            <person name="Frati F."/>
        </authorList>
    </citation>
    <scope>NUCLEOTIDE SEQUENCE [LARGE SCALE GENOMIC DNA]</scope>
</reference>
<feature type="chain" id="PRO_5046925264" description="C-type lectin domain-containing protein" evidence="3">
    <location>
        <begin position="25"/>
        <end position="550"/>
    </location>
</feature>
<dbReference type="CDD" id="cd00037">
    <property type="entry name" value="CLECT"/>
    <property type="match status" value="2"/>
</dbReference>
<accession>A0ABP1QFL6</accession>
<evidence type="ECO:0000313" key="5">
    <source>
        <dbReference type="EMBL" id="CAL8097597.1"/>
    </source>
</evidence>
<feature type="compositionally biased region" description="Basic and acidic residues" evidence="1">
    <location>
        <begin position="333"/>
        <end position="343"/>
    </location>
</feature>
<gene>
    <name evidence="5" type="ORF">ODALV1_LOCUS9683</name>
</gene>
<dbReference type="PROSITE" id="PS50041">
    <property type="entry name" value="C_TYPE_LECTIN_2"/>
    <property type="match status" value="3"/>
</dbReference>
<dbReference type="SMART" id="SM00034">
    <property type="entry name" value="CLECT"/>
    <property type="match status" value="2"/>
</dbReference>
<dbReference type="PANTHER" id="PTHR45710:SF26">
    <property type="entry name" value="RH26557P"/>
    <property type="match status" value="1"/>
</dbReference>
<name>A0ABP1QFL6_9HEXA</name>
<comment type="caution">
    <text evidence="5">The sequence shown here is derived from an EMBL/GenBank/DDBJ whole genome shotgun (WGS) entry which is preliminary data.</text>
</comment>
<dbReference type="InterPro" id="IPR016186">
    <property type="entry name" value="C-type_lectin-like/link_sf"/>
</dbReference>
<keyword evidence="2" id="KW-0472">Membrane</keyword>
<evidence type="ECO:0000256" key="1">
    <source>
        <dbReference type="SAM" id="MobiDB-lite"/>
    </source>
</evidence>
<evidence type="ECO:0000313" key="6">
    <source>
        <dbReference type="Proteomes" id="UP001642540"/>
    </source>
</evidence>
<dbReference type="PANTHER" id="PTHR45710">
    <property type="entry name" value="C-TYPE LECTIN DOMAIN-CONTAINING PROTEIN 180"/>
    <property type="match status" value="1"/>
</dbReference>
<evidence type="ECO:0000256" key="3">
    <source>
        <dbReference type="SAM" id="SignalP"/>
    </source>
</evidence>
<evidence type="ECO:0000259" key="4">
    <source>
        <dbReference type="PROSITE" id="PS50041"/>
    </source>
</evidence>
<dbReference type="InterPro" id="IPR016187">
    <property type="entry name" value="CTDL_fold"/>
</dbReference>
<keyword evidence="6" id="KW-1185">Reference proteome</keyword>
<keyword evidence="3" id="KW-0732">Signal</keyword>
<feature type="domain" description="C-type lectin" evidence="4">
    <location>
        <begin position="47"/>
        <end position="159"/>
    </location>
</feature>
<dbReference type="Proteomes" id="UP001642540">
    <property type="component" value="Unassembled WGS sequence"/>
</dbReference>
<evidence type="ECO:0000256" key="2">
    <source>
        <dbReference type="SAM" id="Phobius"/>
    </source>
</evidence>
<dbReference type="SUPFAM" id="SSF56436">
    <property type="entry name" value="C-type lectin-like"/>
    <property type="match status" value="3"/>
</dbReference>
<dbReference type="InterPro" id="IPR001304">
    <property type="entry name" value="C-type_lectin-like"/>
</dbReference>
<feature type="domain" description="C-type lectin" evidence="4">
    <location>
        <begin position="363"/>
        <end position="486"/>
    </location>
</feature>
<feature type="signal peptide" evidence="3">
    <location>
        <begin position="1"/>
        <end position="24"/>
    </location>
</feature>
<dbReference type="EMBL" id="CAXLJM020000029">
    <property type="protein sequence ID" value="CAL8097597.1"/>
    <property type="molecule type" value="Genomic_DNA"/>
</dbReference>
<dbReference type="Pfam" id="PF00059">
    <property type="entry name" value="Lectin_C"/>
    <property type="match status" value="2"/>
</dbReference>
<feature type="domain" description="C-type lectin" evidence="4">
    <location>
        <begin position="181"/>
        <end position="280"/>
    </location>
</feature>
<dbReference type="InterPro" id="IPR050828">
    <property type="entry name" value="C-type_lectin/matrix_domain"/>
</dbReference>
<sequence>MFCIKHFFEICAFLQLFQFNISVGFQYKFPTVPYKSETSHSRTTGSIGGKTYTADITLRSWNASLKFCERRGFDLATIATQAEARYLQSITHVYGWYWVAAKDLDGDGLFSWVKTGKTVSVLYTGSWWHHEPNEQCLVYDVPSKFFKRACYHGHYTLCESTQPINAAIPDLKLGRINLGSLDGKTYFGDGIPRTWRESQNFCLMNGMELATIRNRNQVDYLKSKCQQIKYDGWYWVKEMKLDDDSKFETWHKDDRCPCFNLYDEHYYMHNCNHVHFTLCEMLTTTAGTVHSSYATTIVSTNLTTPQVNIDGTTTTPGSLLRKNLLNQSLTDTSTERKQDKQDNSDSSLPKKSLEVYSSMLGITDQKLFYADSTLRNWTNALTFCKSIGMQLATITSQNQVDFLESAFNDVKFNGLYWIGGKYNNGDGNFKWVTNGEAVHTFDTLGWEGLENEDEIDLQCLGYSSDDNESWNYFKGKCDKQLYSLCEMSTSIRSNLNLGLTILITVVITVIVLLLIWKGGNWLHIRYRANRKNDLYIPVFTNSQSVSQTTL</sequence>
<keyword evidence="2" id="KW-0812">Transmembrane</keyword>
<dbReference type="Gene3D" id="3.10.100.10">
    <property type="entry name" value="Mannose-Binding Protein A, subunit A"/>
    <property type="match status" value="3"/>
</dbReference>
<feature type="region of interest" description="Disordered" evidence="1">
    <location>
        <begin position="330"/>
        <end position="349"/>
    </location>
</feature>
<keyword evidence="2" id="KW-1133">Transmembrane helix</keyword>
<feature type="transmembrane region" description="Helical" evidence="2">
    <location>
        <begin position="495"/>
        <end position="516"/>
    </location>
</feature>
<organism evidence="5 6">
    <name type="scientific">Orchesella dallaii</name>
    <dbReference type="NCBI Taxonomy" id="48710"/>
    <lineage>
        <taxon>Eukaryota</taxon>
        <taxon>Metazoa</taxon>
        <taxon>Ecdysozoa</taxon>
        <taxon>Arthropoda</taxon>
        <taxon>Hexapoda</taxon>
        <taxon>Collembola</taxon>
        <taxon>Entomobryomorpha</taxon>
        <taxon>Entomobryoidea</taxon>
        <taxon>Orchesellidae</taxon>
        <taxon>Orchesellinae</taxon>
        <taxon>Orchesella</taxon>
    </lineage>
</organism>